<reference evidence="4 5" key="1">
    <citation type="journal article" date="2024" name="J Genomics">
        <title>Draft genome sequencing and assembly of Favolaschia claudopus CIRM-BRFM 2984 isolated from oak limbs.</title>
        <authorList>
            <person name="Navarro D."/>
            <person name="Drula E."/>
            <person name="Chaduli D."/>
            <person name="Cazenave R."/>
            <person name="Ahrendt S."/>
            <person name="Wang J."/>
            <person name="Lipzen A."/>
            <person name="Daum C."/>
            <person name="Barry K."/>
            <person name="Grigoriev I.V."/>
            <person name="Favel A."/>
            <person name="Rosso M.N."/>
            <person name="Martin F."/>
        </authorList>
    </citation>
    <scope>NUCLEOTIDE SEQUENCE [LARGE SCALE GENOMIC DNA]</scope>
    <source>
        <strain evidence="4 5">CIRM-BRFM 2984</strain>
    </source>
</reference>
<comment type="caution">
    <text evidence="4">The sequence shown here is derived from an EMBL/GenBank/DDBJ whole genome shotgun (WGS) entry which is preliminary data.</text>
</comment>
<protein>
    <recommendedName>
        <fullName evidence="6">Glycosyltransferase 2-like domain-containing protein</fullName>
    </recommendedName>
</protein>
<evidence type="ECO:0000259" key="2">
    <source>
        <dbReference type="Pfam" id="PF02714"/>
    </source>
</evidence>
<dbReference type="InterPro" id="IPR003864">
    <property type="entry name" value="CSC1/OSCA1-like_7TM"/>
</dbReference>
<dbReference type="Proteomes" id="UP001362999">
    <property type="component" value="Unassembled WGS sequence"/>
</dbReference>
<dbReference type="PANTHER" id="PTHR13018:SF143">
    <property type="entry name" value="CSC1_OSCA1-LIKE 7TM REGION DOMAIN-CONTAINING PROTEIN"/>
    <property type="match status" value="1"/>
</dbReference>
<dbReference type="GO" id="GO:0005227">
    <property type="term" value="F:calcium-activated cation channel activity"/>
    <property type="evidence" value="ECO:0007669"/>
    <property type="project" value="InterPro"/>
</dbReference>
<keyword evidence="1" id="KW-0472">Membrane</keyword>
<dbReference type="EMBL" id="JAWWNJ010000040">
    <property type="protein sequence ID" value="KAK7020780.1"/>
    <property type="molecule type" value="Genomic_DNA"/>
</dbReference>
<dbReference type="Pfam" id="PF12017">
    <property type="entry name" value="Tnp_P_element"/>
    <property type="match status" value="1"/>
</dbReference>
<accession>A0AAW0B721</accession>
<feature type="transmembrane region" description="Helical" evidence="1">
    <location>
        <begin position="43"/>
        <end position="66"/>
    </location>
</feature>
<keyword evidence="5" id="KW-1185">Reference proteome</keyword>
<dbReference type="GO" id="GO:0005886">
    <property type="term" value="C:plasma membrane"/>
    <property type="evidence" value="ECO:0007669"/>
    <property type="project" value="TreeGrafter"/>
</dbReference>
<dbReference type="Pfam" id="PF02714">
    <property type="entry name" value="RSN1_7TM"/>
    <property type="match status" value="1"/>
</dbReference>
<evidence type="ECO:0000256" key="1">
    <source>
        <dbReference type="SAM" id="Phobius"/>
    </source>
</evidence>
<sequence>MASKALLHHKPYLMSAKYVDVSWKDVVWNNLNQNPYELKLRMLVSYAATTALIIFWTVPAAFIGLASSLPSLAATAPWLSWIDMIPTWVMGFLSGILPPDSKTPALRYAIGVLNGKYRGDDVFAGLLEGLMIKSDKDDRGVGTQGMKYCPKAMEFWHILHMHSPRAFKFVKKYLQAPTERTLQRHRAALPTLPLSIQERTFTLVHDRLSVLSYTGPVALSCDDTKLMPAFRPYYDNHEKAWFIVGGTGEPLELVDPEQYQKVVVDCRIQKATKACVPIPKIAPIIVAALPISESNSAEELLVPLWKIFGGLLEQNIRVVSYASDGTAVERSLQRLLFQKAPKKVSYQIVHPASKKDIEIVIPFYGKDANRPLAILQDANHGRKDARNAVFSGAKEIVLGDQVVLYADFLEMSLAVDGPLYRRNTSEKMDRQDDPAATRFLSAASLEWFRKNRPEKLGVMVYLVYLFVFGELIDAYQSRTISVEERVQIVLRTRFFMDIWESFLEAAGYPKHKYLISHEFRDVIRILVDGLLQLVYIYRDHIPGPPLPILFWMLMTEPVEHVFGVSRDITKDFTMLQFIQMNSKLHIQLRELVLNVAIITGKASAEGYSHTYTDNRDINIPALSTFPSDSEINNAAVRAHEEAENLFALVGVVPSNICDKDYVSPNWFAVPVVDEAEPANSNLSDEMGGTEEELDLQVAIERLDDISMPTQQEDNANMDLTYGVIALTIDEEMRIASLPEPTAEQMDIFNKEDAAQIKNILATESESSTHCAPAADSIRTALTCDVRDLVNIRRRHQTKQAESGVRVNPGIPAVAHGYQPERNERQAVVTHLKLKADPRATSCCYN</sequence>
<dbReference type="PANTHER" id="PTHR13018">
    <property type="entry name" value="PROBABLE MEMBRANE PROTEIN DUF221-RELATED"/>
    <property type="match status" value="1"/>
</dbReference>
<keyword evidence="1" id="KW-1133">Transmembrane helix</keyword>
<evidence type="ECO:0000313" key="4">
    <source>
        <dbReference type="EMBL" id="KAK7020780.1"/>
    </source>
</evidence>
<organism evidence="4 5">
    <name type="scientific">Favolaschia claudopus</name>
    <dbReference type="NCBI Taxonomy" id="2862362"/>
    <lineage>
        <taxon>Eukaryota</taxon>
        <taxon>Fungi</taxon>
        <taxon>Dikarya</taxon>
        <taxon>Basidiomycota</taxon>
        <taxon>Agaricomycotina</taxon>
        <taxon>Agaricomycetes</taxon>
        <taxon>Agaricomycetidae</taxon>
        <taxon>Agaricales</taxon>
        <taxon>Marasmiineae</taxon>
        <taxon>Mycenaceae</taxon>
        <taxon>Favolaschia</taxon>
    </lineage>
</organism>
<gene>
    <name evidence="4" type="ORF">R3P38DRAFT_3547935</name>
</gene>
<feature type="domain" description="THAP9-like helix-turn-helix" evidence="3">
    <location>
        <begin position="144"/>
        <end position="184"/>
    </location>
</feature>
<proteinExistence type="predicted"/>
<evidence type="ECO:0000259" key="3">
    <source>
        <dbReference type="Pfam" id="PF12017"/>
    </source>
</evidence>
<dbReference type="InterPro" id="IPR045122">
    <property type="entry name" value="Csc1-like"/>
</dbReference>
<evidence type="ECO:0000313" key="5">
    <source>
        <dbReference type="Proteomes" id="UP001362999"/>
    </source>
</evidence>
<name>A0AAW0B721_9AGAR</name>
<feature type="domain" description="CSC1/OSCA1-like 7TM region" evidence="2">
    <location>
        <begin position="42"/>
        <end position="99"/>
    </location>
</feature>
<evidence type="ECO:0008006" key="6">
    <source>
        <dbReference type="Google" id="ProtNLM"/>
    </source>
</evidence>
<dbReference type="AlphaFoldDB" id="A0AAW0B721"/>
<keyword evidence="1" id="KW-0812">Transmembrane</keyword>
<dbReference type="InterPro" id="IPR021896">
    <property type="entry name" value="THAP9-like_HTH"/>
</dbReference>